<dbReference type="EMBL" id="VJMH01006073">
    <property type="protein sequence ID" value="KAF0691532.1"/>
    <property type="molecule type" value="Genomic_DNA"/>
</dbReference>
<evidence type="ECO:0000313" key="3">
    <source>
        <dbReference type="EMBL" id="VFT94029.1"/>
    </source>
</evidence>
<accession>A0A485L979</accession>
<dbReference type="AlphaFoldDB" id="A0A485L979"/>
<evidence type="ECO:0000259" key="1">
    <source>
        <dbReference type="Pfam" id="PF19040"/>
    </source>
</evidence>
<dbReference type="Proteomes" id="UP000332933">
    <property type="component" value="Unassembled WGS sequence"/>
</dbReference>
<protein>
    <submittedName>
        <fullName evidence="3">Aste57867_17273 protein</fullName>
    </submittedName>
</protein>
<dbReference type="EMBL" id="CAADRA010006094">
    <property type="protein sequence ID" value="VFT94029.1"/>
    <property type="molecule type" value="Genomic_DNA"/>
</dbReference>
<proteinExistence type="predicted"/>
<sequence length="521" mass="58201">MLKPRFFKLAQDTKPREFPTIAFKSTTTPPLTRCAWANVYQINMIKTVGPRVVLYAINWLKVLHPGGAPDDPLHEFPLQCCSSYDDPCVGQSPKDVDDILTAFSAEVALLTAEGIQVFVTTVNPEGAAFDPKTMSSAIQPQPVNRTAFREHNRWLIGLVEHAITAANATILDLSDNYCWEDRCNVVDHDGTPIMKDSNTFTSAFAAEYLSVVDQVVAVALNAADLNNDDATDEAPNTSRYPRIEEPTVSKINQAVGDWAPDYRVENIPAGSDTWGATQVMNPGHVNTIFAWGDSHTNMVKPRFFKGLMNHQDPAKFPTIYFRSFDGSAMLPCDENYNDMLSAIKKLQPKVLLHSLNWQRYLRPEAQDSDEFTTPPKCCSKEYSVCKHQRPKDVVAILNQFQKDMAELTSLGIRVFIATMNPEDNQFDPKHMLSGDEVGDVRPVLKSAYREAHKELVGLVEAAIHGANATLLDYSDNYCWEDVCQVVDMYGNPIMKDNNHLRANFAFKYLSVIDHVVAAAMS</sequence>
<reference evidence="3 4" key="1">
    <citation type="submission" date="2019-03" db="EMBL/GenBank/DDBJ databases">
        <authorList>
            <person name="Gaulin E."/>
            <person name="Dumas B."/>
        </authorList>
    </citation>
    <scope>NUCLEOTIDE SEQUENCE [LARGE SCALE GENOMIC DNA]</scope>
    <source>
        <strain evidence="3">CBS 568.67</strain>
    </source>
</reference>
<name>A0A485L979_9STRA</name>
<dbReference type="Pfam" id="PF19040">
    <property type="entry name" value="SGNH"/>
    <property type="match status" value="1"/>
</dbReference>
<dbReference type="OrthoDB" id="78508at2759"/>
<evidence type="ECO:0000313" key="2">
    <source>
        <dbReference type="EMBL" id="KAF0691532.1"/>
    </source>
</evidence>
<gene>
    <name evidence="3" type="primary">Aste57867_17273</name>
    <name evidence="2" type="ORF">As57867_017214</name>
    <name evidence="3" type="ORF">ASTE57867_17273</name>
</gene>
<reference evidence="2" key="2">
    <citation type="submission" date="2019-06" db="EMBL/GenBank/DDBJ databases">
        <title>Genomics analysis of Aphanomyces spp. identifies a new class of oomycete effector associated with host adaptation.</title>
        <authorList>
            <person name="Gaulin E."/>
        </authorList>
    </citation>
    <scope>NUCLEOTIDE SEQUENCE</scope>
    <source>
        <strain evidence="2">CBS 578.67</strain>
    </source>
</reference>
<dbReference type="InterPro" id="IPR043968">
    <property type="entry name" value="SGNH"/>
</dbReference>
<keyword evidence="4" id="KW-1185">Reference proteome</keyword>
<feature type="domain" description="SGNH" evidence="1">
    <location>
        <begin position="287"/>
        <end position="501"/>
    </location>
</feature>
<evidence type="ECO:0000313" key="4">
    <source>
        <dbReference type="Proteomes" id="UP000332933"/>
    </source>
</evidence>
<organism evidence="3 4">
    <name type="scientific">Aphanomyces stellatus</name>
    <dbReference type="NCBI Taxonomy" id="120398"/>
    <lineage>
        <taxon>Eukaryota</taxon>
        <taxon>Sar</taxon>
        <taxon>Stramenopiles</taxon>
        <taxon>Oomycota</taxon>
        <taxon>Saprolegniomycetes</taxon>
        <taxon>Saprolegniales</taxon>
        <taxon>Verrucalvaceae</taxon>
        <taxon>Aphanomyces</taxon>
    </lineage>
</organism>